<dbReference type="OrthoDB" id="9802739at2"/>
<dbReference type="EC" id="1.1.1.49" evidence="7"/>
<dbReference type="AlphaFoldDB" id="A0A0J8GUM7"/>
<organism evidence="10 11">
    <name type="scientific">Catenovulum maritimum</name>
    <dbReference type="NCBI Taxonomy" id="1513271"/>
    <lineage>
        <taxon>Bacteria</taxon>
        <taxon>Pseudomonadati</taxon>
        <taxon>Pseudomonadota</taxon>
        <taxon>Gammaproteobacteria</taxon>
        <taxon>Alteromonadales</taxon>
        <taxon>Alteromonadaceae</taxon>
        <taxon>Catenovulum</taxon>
    </lineage>
</organism>
<dbReference type="Pfam" id="PF02781">
    <property type="entry name" value="G6PD_C"/>
    <property type="match status" value="1"/>
</dbReference>
<accession>A0A0J8GUM7</accession>
<comment type="pathway">
    <text evidence="1 7">Carbohydrate degradation; pentose phosphate pathway; D-ribulose 5-phosphate from D-glucose 6-phosphate (oxidative stage): step 1/3.</text>
</comment>
<evidence type="ECO:0000256" key="5">
    <source>
        <dbReference type="ARBA" id="ARBA00023002"/>
    </source>
</evidence>
<comment type="similarity">
    <text evidence="2 7">Belongs to the glucose-6-phosphate dehydrogenase family.</text>
</comment>
<dbReference type="InterPro" id="IPR036291">
    <property type="entry name" value="NAD(P)-bd_dom_sf"/>
</dbReference>
<dbReference type="EMBL" id="LAZL01000003">
    <property type="protein sequence ID" value="KMT66480.1"/>
    <property type="molecule type" value="Genomic_DNA"/>
</dbReference>
<dbReference type="UniPathway" id="UPA00115">
    <property type="reaction ID" value="UER00408"/>
</dbReference>
<protein>
    <recommendedName>
        <fullName evidence="7">Glucose-6-phosphate 1-dehydrogenase</fullName>
        <shortName evidence="7">G6PD</shortName>
        <ecNumber evidence="7">1.1.1.49</ecNumber>
    </recommendedName>
</protein>
<comment type="caution">
    <text evidence="7">Lacks conserved residue(s) required for the propagation of feature annotation.</text>
</comment>
<dbReference type="RefSeq" id="WP_048689342.1">
    <property type="nucleotide sequence ID" value="NZ_KQ130483.1"/>
</dbReference>
<evidence type="ECO:0000256" key="2">
    <source>
        <dbReference type="ARBA" id="ARBA00009975"/>
    </source>
</evidence>
<dbReference type="HAMAP" id="MF_00966">
    <property type="entry name" value="G6PD"/>
    <property type="match status" value="1"/>
</dbReference>
<evidence type="ECO:0000256" key="3">
    <source>
        <dbReference type="ARBA" id="ARBA00022526"/>
    </source>
</evidence>
<dbReference type="InterPro" id="IPR022674">
    <property type="entry name" value="G6P_DH_NAD-bd"/>
</dbReference>
<dbReference type="InterPro" id="IPR019796">
    <property type="entry name" value="G6P_DH_AS"/>
</dbReference>
<keyword evidence="6 7" id="KW-0119">Carbohydrate metabolism</keyword>
<comment type="caution">
    <text evidence="10">The sequence shown here is derived from an EMBL/GenBank/DDBJ whole genome shotgun (WGS) entry which is preliminary data.</text>
</comment>
<evidence type="ECO:0000259" key="8">
    <source>
        <dbReference type="Pfam" id="PF00479"/>
    </source>
</evidence>
<evidence type="ECO:0000256" key="7">
    <source>
        <dbReference type="HAMAP-Rule" id="MF_00966"/>
    </source>
</evidence>
<dbReference type="PRINTS" id="PR00079">
    <property type="entry name" value="G6PDHDRGNASE"/>
</dbReference>
<feature type="binding site" evidence="7">
    <location>
        <position position="338"/>
    </location>
    <ligand>
        <name>substrate</name>
    </ligand>
</feature>
<evidence type="ECO:0000256" key="6">
    <source>
        <dbReference type="ARBA" id="ARBA00023277"/>
    </source>
</evidence>
<evidence type="ECO:0000313" key="10">
    <source>
        <dbReference type="EMBL" id="KMT66480.1"/>
    </source>
</evidence>
<evidence type="ECO:0000313" key="11">
    <source>
        <dbReference type="Proteomes" id="UP000037600"/>
    </source>
</evidence>
<feature type="binding site" evidence="7">
    <location>
        <position position="233"/>
    </location>
    <ligand>
        <name>substrate</name>
    </ligand>
</feature>
<dbReference type="PIRSF" id="PIRSF000110">
    <property type="entry name" value="G6PD"/>
    <property type="match status" value="1"/>
</dbReference>
<keyword evidence="3 7" id="KW-0313">Glucose metabolism</keyword>
<dbReference type="GO" id="GO:0050661">
    <property type="term" value="F:NADP binding"/>
    <property type="evidence" value="ECO:0007669"/>
    <property type="project" value="UniProtKB-UniRule"/>
</dbReference>
<feature type="binding site" evidence="7">
    <location>
        <position position="214"/>
    </location>
    <ligand>
        <name>substrate</name>
    </ligand>
</feature>
<name>A0A0J8GUM7_9ALTE</name>
<dbReference type="InterPro" id="IPR001282">
    <property type="entry name" value="G6P_DH"/>
</dbReference>
<dbReference type="FunFam" id="3.40.50.720:FF:000079">
    <property type="entry name" value="Glucose-6-phosphate 1-dehydrogenase"/>
    <property type="match status" value="1"/>
</dbReference>
<comment type="function">
    <text evidence="7">Catalyzes the oxidation of glucose 6-phosphate to 6-phosphogluconolactone.</text>
</comment>
<feature type="domain" description="Glucose-6-phosphate dehydrogenase C-terminal" evidence="9">
    <location>
        <begin position="187"/>
        <end position="486"/>
    </location>
</feature>
<dbReference type="PROSITE" id="PS00069">
    <property type="entry name" value="G6P_DEHYDROGENASE"/>
    <property type="match status" value="1"/>
</dbReference>
<keyword evidence="5 7" id="KW-0560">Oxidoreductase</keyword>
<dbReference type="Pfam" id="PF00479">
    <property type="entry name" value="G6PD_N"/>
    <property type="match status" value="1"/>
</dbReference>
<sequence length="487" mass="55285">MVSQANKPCDLVLFGTKGDLARRKLLPSLYQLEKANLLDANTQIIGVARHEVTQEEYVALVHDALSTFMKEEIDQDTWDRFSAKLNYAKVDMSNPEEYSKIKDLVDQVKRVTVNYFSTPPSIFGAICEGLNSAGLINDETRVVLEKPIGHDLASSKVINDQVAKYFAEEQTYRIDHYLGKETTLNLLALRFANSLFASNWDHNCIDHVQITVGEEVGIEGRWGYFDDAGQMRDMVQNHLLQILSLIAMNPPISLNASDVRDEKVRVLKCLRPITKHNVKEKTVRGQYAAGAIKGKPVPGYLEEEGANTQSNTETFVGIRVDIDNWRWSGVPFYLRTGKRMPEKLTEIVIHFKNMPHNIFKDSYATLPANVLTIRMQPREGVEVQVLNKVPGLDDHMTLQETKLDLSFSETFKEARIADAYERLLLEALLGNQSLFVRRDEVEGAWKWVDGIFKAWDETFDKPKPYPAGTWGPEASAFLMAKDGREWD</sequence>
<reference evidence="10 11" key="1">
    <citation type="submission" date="2015-04" db="EMBL/GenBank/DDBJ databases">
        <title>Draft Genome Sequence of the Novel Agar-Digesting Marine Bacterium Q1.</title>
        <authorList>
            <person name="Li Y."/>
            <person name="Li D."/>
            <person name="Chen G."/>
            <person name="Du Z."/>
        </authorList>
    </citation>
    <scope>NUCLEOTIDE SEQUENCE [LARGE SCALE GENOMIC DNA]</scope>
    <source>
        <strain evidence="10 11">Q1</strain>
    </source>
</reference>
<keyword evidence="11" id="KW-1185">Reference proteome</keyword>
<dbReference type="SUPFAM" id="SSF55347">
    <property type="entry name" value="Glyceraldehyde-3-phosphate dehydrogenase-like, C-terminal domain"/>
    <property type="match status" value="1"/>
</dbReference>
<proteinExistence type="inferred from homology"/>
<feature type="active site" description="Proton acceptor" evidence="7">
    <location>
        <position position="238"/>
    </location>
</feature>
<dbReference type="FunFam" id="3.30.360.10:FF:000011">
    <property type="entry name" value="Glucose-6-phosphate 1-dehydrogenase"/>
    <property type="match status" value="1"/>
</dbReference>
<dbReference type="PANTHER" id="PTHR23429">
    <property type="entry name" value="GLUCOSE-6-PHOSPHATE 1-DEHYDROGENASE G6PD"/>
    <property type="match status" value="1"/>
</dbReference>
<feature type="binding site" evidence="7">
    <location>
        <position position="343"/>
    </location>
    <ligand>
        <name>substrate</name>
    </ligand>
</feature>
<dbReference type="Gene3D" id="3.30.360.10">
    <property type="entry name" value="Dihydrodipicolinate Reductase, domain 2"/>
    <property type="match status" value="1"/>
</dbReference>
<dbReference type="SUPFAM" id="SSF51735">
    <property type="entry name" value="NAD(P)-binding Rossmann-fold domains"/>
    <property type="match status" value="1"/>
</dbReference>
<gene>
    <name evidence="7" type="primary">zwf</name>
    <name evidence="10" type="ORF">XM47_02760</name>
</gene>
<dbReference type="PANTHER" id="PTHR23429:SF0">
    <property type="entry name" value="GLUCOSE-6-PHOSPHATE 1-DEHYDROGENASE"/>
    <property type="match status" value="1"/>
</dbReference>
<dbReference type="SMR" id="A0A0J8GUM7"/>
<dbReference type="InterPro" id="IPR022675">
    <property type="entry name" value="G6P_DH_C"/>
</dbReference>
<feature type="domain" description="Glucose-6-phosphate dehydrogenase NAD-binding" evidence="8">
    <location>
        <begin position="12"/>
        <end position="185"/>
    </location>
</feature>
<feature type="binding site" evidence="7">
    <location>
        <position position="180"/>
    </location>
    <ligand>
        <name>substrate</name>
    </ligand>
</feature>
<evidence type="ECO:0000259" key="9">
    <source>
        <dbReference type="Pfam" id="PF02781"/>
    </source>
</evidence>
<dbReference type="Proteomes" id="UP000037600">
    <property type="component" value="Unassembled WGS sequence"/>
</dbReference>
<feature type="binding site" evidence="7">
    <location>
        <position position="146"/>
    </location>
    <ligand>
        <name>NADP(+)</name>
        <dbReference type="ChEBI" id="CHEBI:58349"/>
    </ligand>
</feature>
<dbReference type="PATRIC" id="fig|1513271.3.peg.578"/>
<dbReference type="GO" id="GO:0006006">
    <property type="term" value="P:glucose metabolic process"/>
    <property type="evidence" value="ECO:0007669"/>
    <property type="project" value="UniProtKB-KW"/>
</dbReference>
<dbReference type="GO" id="GO:0009051">
    <property type="term" value="P:pentose-phosphate shunt, oxidative branch"/>
    <property type="evidence" value="ECO:0007669"/>
    <property type="project" value="TreeGrafter"/>
</dbReference>
<evidence type="ECO:0000256" key="1">
    <source>
        <dbReference type="ARBA" id="ARBA00004937"/>
    </source>
</evidence>
<evidence type="ECO:0000256" key="4">
    <source>
        <dbReference type="ARBA" id="ARBA00022857"/>
    </source>
</evidence>
<dbReference type="NCBIfam" id="TIGR00871">
    <property type="entry name" value="zwf"/>
    <property type="match status" value="1"/>
</dbReference>
<feature type="binding site" evidence="7">
    <location>
        <position position="49"/>
    </location>
    <ligand>
        <name>NADP(+)</name>
        <dbReference type="ChEBI" id="CHEBI:58349"/>
    </ligand>
</feature>
<comment type="catalytic activity">
    <reaction evidence="7">
        <text>D-glucose 6-phosphate + NADP(+) = 6-phospho-D-glucono-1,5-lactone + NADPH + H(+)</text>
        <dbReference type="Rhea" id="RHEA:15841"/>
        <dbReference type="ChEBI" id="CHEBI:15378"/>
        <dbReference type="ChEBI" id="CHEBI:57783"/>
        <dbReference type="ChEBI" id="CHEBI:57955"/>
        <dbReference type="ChEBI" id="CHEBI:58349"/>
        <dbReference type="ChEBI" id="CHEBI:61548"/>
        <dbReference type="EC" id="1.1.1.49"/>
    </reaction>
</comment>
<dbReference type="NCBIfam" id="NF009492">
    <property type="entry name" value="PRK12853.1-3"/>
    <property type="match status" value="1"/>
</dbReference>
<dbReference type="GO" id="GO:0004345">
    <property type="term" value="F:glucose-6-phosphate dehydrogenase activity"/>
    <property type="evidence" value="ECO:0007669"/>
    <property type="project" value="UniProtKB-UniRule"/>
</dbReference>
<feature type="binding site" evidence="7">
    <location>
        <position position="176"/>
    </location>
    <ligand>
        <name>substrate</name>
    </ligand>
</feature>
<keyword evidence="4 7" id="KW-0521">NADP</keyword>
<dbReference type="GO" id="GO:0005829">
    <property type="term" value="C:cytosol"/>
    <property type="evidence" value="ECO:0007669"/>
    <property type="project" value="TreeGrafter"/>
</dbReference>
<dbReference type="Gene3D" id="3.40.50.720">
    <property type="entry name" value="NAD(P)-binding Rossmann-like Domain"/>
    <property type="match status" value="1"/>
</dbReference>
<dbReference type="STRING" id="1513271.XM47_02760"/>